<dbReference type="PANTHER" id="PTHR43280">
    <property type="entry name" value="ARAC-FAMILY TRANSCRIPTIONAL REGULATOR"/>
    <property type="match status" value="1"/>
</dbReference>
<keyword evidence="4" id="KW-0472">Membrane</keyword>
<gene>
    <name evidence="6" type="ORF">GCM10011282_28920</name>
</gene>
<accession>A0ABQ2XK20</accession>
<name>A0ABQ2XK20_9BURK</name>
<proteinExistence type="predicted"/>
<dbReference type="PROSITE" id="PS01124">
    <property type="entry name" value="HTH_ARAC_FAMILY_2"/>
    <property type="match status" value="1"/>
</dbReference>
<evidence type="ECO:0000259" key="5">
    <source>
        <dbReference type="PROSITE" id="PS01124"/>
    </source>
</evidence>
<dbReference type="Proteomes" id="UP000620127">
    <property type="component" value="Unassembled WGS sequence"/>
</dbReference>
<evidence type="ECO:0000313" key="7">
    <source>
        <dbReference type="Proteomes" id="UP000620127"/>
    </source>
</evidence>
<dbReference type="PROSITE" id="PS00041">
    <property type="entry name" value="HTH_ARAC_FAMILY_1"/>
    <property type="match status" value="1"/>
</dbReference>
<protein>
    <recommendedName>
        <fullName evidence="5">HTH araC/xylS-type domain-containing protein</fullName>
    </recommendedName>
</protein>
<feature type="transmembrane region" description="Helical" evidence="4">
    <location>
        <begin position="147"/>
        <end position="169"/>
    </location>
</feature>
<keyword evidence="4" id="KW-0812">Transmembrane</keyword>
<dbReference type="SUPFAM" id="SSF46689">
    <property type="entry name" value="Homeodomain-like"/>
    <property type="match status" value="1"/>
</dbReference>
<keyword evidence="7" id="KW-1185">Reference proteome</keyword>
<dbReference type="SMART" id="SM00342">
    <property type="entry name" value="HTH_ARAC"/>
    <property type="match status" value="1"/>
</dbReference>
<dbReference type="Gene3D" id="1.10.10.60">
    <property type="entry name" value="Homeodomain-like"/>
    <property type="match status" value="1"/>
</dbReference>
<keyword evidence="3" id="KW-0804">Transcription</keyword>
<feature type="transmembrane region" description="Helical" evidence="4">
    <location>
        <begin position="88"/>
        <end position="108"/>
    </location>
</feature>
<feature type="transmembrane region" description="Helical" evidence="4">
    <location>
        <begin position="22"/>
        <end position="46"/>
    </location>
</feature>
<organism evidence="6 7">
    <name type="scientific">Undibacterium macrobrachii</name>
    <dbReference type="NCBI Taxonomy" id="1119058"/>
    <lineage>
        <taxon>Bacteria</taxon>
        <taxon>Pseudomonadati</taxon>
        <taxon>Pseudomonadota</taxon>
        <taxon>Betaproteobacteria</taxon>
        <taxon>Burkholderiales</taxon>
        <taxon>Oxalobacteraceae</taxon>
        <taxon>Undibacterium</taxon>
    </lineage>
</organism>
<sequence length="308" mass="34916">MLSIRVLKSVLFHFNPAIGKQILQVGLSACFLIGPLLYCYCLHFLGRFQTSSLYRLHLIIPSVLIIVIGIVFPYHLYTQLWGGIFYKLINAVWLIYTVASIYILWPKLSSIKANDWRQDVDLYIVLSIVIGSALVWAAYFFAAYTSYISGALTFTFLMGIGVMTIFLHIQQQRNKTPSPYANKKIADKDAQALIDELEQFVLTQKVFLDANLALPKLAKSLGWSTPKLSQLLNDNLHKSFNDFINFYRIEHAKNLLGSDSSMKMEDLANSSGFNSLSTFYAAFKKYTQLTPAKYKALQGLQHSEIINP</sequence>
<dbReference type="InterPro" id="IPR018060">
    <property type="entry name" value="HTH_AraC"/>
</dbReference>
<feature type="domain" description="HTH araC/xylS-type" evidence="5">
    <location>
        <begin position="198"/>
        <end position="297"/>
    </location>
</feature>
<feature type="transmembrane region" description="Helical" evidence="4">
    <location>
        <begin position="120"/>
        <end position="141"/>
    </location>
</feature>
<dbReference type="InterPro" id="IPR018062">
    <property type="entry name" value="HTH_AraC-typ_CS"/>
</dbReference>
<keyword evidence="4" id="KW-1133">Transmembrane helix</keyword>
<feature type="transmembrane region" description="Helical" evidence="4">
    <location>
        <begin position="58"/>
        <end position="76"/>
    </location>
</feature>
<evidence type="ECO:0000256" key="2">
    <source>
        <dbReference type="ARBA" id="ARBA00023125"/>
    </source>
</evidence>
<reference evidence="7" key="1">
    <citation type="journal article" date="2019" name="Int. J. Syst. Evol. Microbiol.">
        <title>The Global Catalogue of Microorganisms (GCM) 10K type strain sequencing project: providing services to taxonomists for standard genome sequencing and annotation.</title>
        <authorList>
            <consortium name="The Broad Institute Genomics Platform"/>
            <consortium name="The Broad Institute Genome Sequencing Center for Infectious Disease"/>
            <person name="Wu L."/>
            <person name="Ma J."/>
        </authorList>
    </citation>
    <scope>NUCLEOTIDE SEQUENCE [LARGE SCALE GENOMIC DNA]</scope>
    <source>
        <strain evidence="7">KCTC 23916</strain>
    </source>
</reference>
<keyword evidence="1" id="KW-0805">Transcription regulation</keyword>
<evidence type="ECO:0000256" key="4">
    <source>
        <dbReference type="SAM" id="Phobius"/>
    </source>
</evidence>
<keyword evidence="2" id="KW-0238">DNA-binding</keyword>
<evidence type="ECO:0000256" key="3">
    <source>
        <dbReference type="ARBA" id="ARBA00023163"/>
    </source>
</evidence>
<evidence type="ECO:0000256" key="1">
    <source>
        <dbReference type="ARBA" id="ARBA00023015"/>
    </source>
</evidence>
<evidence type="ECO:0000313" key="6">
    <source>
        <dbReference type="EMBL" id="GGX21001.1"/>
    </source>
</evidence>
<dbReference type="InterPro" id="IPR009057">
    <property type="entry name" value="Homeodomain-like_sf"/>
</dbReference>
<dbReference type="EMBL" id="BMYT01000005">
    <property type="protein sequence ID" value="GGX21001.1"/>
    <property type="molecule type" value="Genomic_DNA"/>
</dbReference>
<dbReference type="Pfam" id="PF12833">
    <property type="entry name" value="HTH_18"/>
    <property type="match status" value="1"/>
</dbReference>
<dbReference type="PANTHER" id="PTHR43280:SF29">
    <property type="entry name" value="ARAC-FAMILY TRANSCRIPTIONAL REGULATOR"/>
    <property type="match status" value="1"/>
</dbReference>
<comment type="caution">
    <text evidence="6">The sequence shown here is derived from an EMBL/GenBank/DDBJ whole genome shotgun (WGS) entry which is preliminary data.</text>
</comment>